<keyword evidence="1" id="KW-1133">Transmembrane helix</keyword>
<feature type="transmembrane region" description="Helical" evidence="1">
    <location>
        <begin position="61"/>
        <end position="83"/>
    </location>
</feature>
<organism evidence="2 3">
    <name type="scientific">Vreelandella titanicae</name>
    <dbReference type="NCBI Taxonomy" id="664683"/>
    <lineage>
        <taxon>Bacteria</taxon>
        <taxon>Pseudomonadati</taxon>
        <taxon>Pseudomonadota</taxon>
        <taxon>Gammaproteobacteria</taxon>
        <taxon>Oceanospirillales</taxon>
        <taxon>Halomonadaceae</taxon>
        <taxon>Vreelandella</taxon>
    </lineage>
</organism>
<dbReference type="AlphaFoldDB" id="A0AAP9NMN5"/>
<name>A0AAP9NMN5_9GAMM</name>
<proteinExistence type="predicted"/>
<evidence type="ECO:0000256" key="1">
    <source>
        <dbReference type="SAM" id="Phobius"/>
    </source>
</evidence>
<gene>
    <name evidence="2" type="ORF">FX987_02398</name>
</gene>
<dbReference type="RefSeq" id="WP_174788227.1">
    <property type="nucleotide sequence ID" value="NZ_CP054580.1"/>
</dbReference>
<dbReference type="EMBL" id="CP054580">
    <property type="protein sequence ID" value="QKS24616.1"/>
    <property type="molecule type" value="Genomic_DNA"/>
</dbReference>
<keyword evidence="1" id="KW-0812">Transmembrane</keyword>
<accession>A0AAP9NMN5</accession>
<sequence>MGIKILAGHMYYGKASQVIYIARKNRIDFCGGLFKCDKVKIEDVESIEEAGEDDVKRIGAAMGWGAAGAVLLGPLGLLAGALFGGKGKDTVFIITLKNGYVSMCQGPTKEFTELKAAMMQHALKAST</sequence>
<protein>
    <submittedName>
        <fullName evidence="2">Uncharacterized protein</fullName>
    </submittedName>
</protein>
<evidence type="ECO:0000313" key="3">
    <source>
        <dbReference type="Proteomes" id="UP000509761"/>
    </source>
</evidence>
<evidence type="ECO:0000313" key="2">
    <source>
        <dbReference type="EMBL" id="QKS24616.1"/>
    </source>
</evidence>
<reference evidence="2 3" key="1">
    <citation type="submission" date="2019-12" db="EMBL/GenBank/DDBJ databases">
        <title>Genome sequencing and assembly of endphytes of Porphyra tenera.</title>
        <authorList>
            <person name="Park J.M."/>
            <person name="Shin R."/>
            <person name="Jo S.H."/>
        </authorList>
    </citation>
    <scope>NUCLEOTIDE SEQUENCE [LARGE SCALE GENOMIC DNA]</scope>
    <source>
        <strain evidence="2 3">GPM3</strain>
    </source>
</reference>
<dbReference type="Proteomes" id="UP000509761">
    <property type="component" value="Chromosome"/>
</dbReference>
<keyword evidence="3" id="KW-1185">Reference proteome</keyword>
<keyword evidence="1" id="KW-0472">Membrane</keyword>